<keyword evidence="5 7" id="KW-1133">Transmembrane helix</keyword>
<dbReference type="EMBL" id="CAJPVJ010000379">
    <property type="protein sequence ID" value="CAG2162274.1"/>
    <property type="molecule type" value="Genomic_DNA"/>
</dbReference>
<feature type="transmembrane region" description="Helical" evidence="7">
    <location>
        <begin position="333"/>
        <end position="355"/>
    </location>
</feature>
<organism evidence="8">
    <name type="scientific">Oppiella nova</name>
    <dbReference type="NCBI Taxonomy" id="334625"/>
    <lineage>
        <taxon>Eukaryota</taxon>
        <taxon>Metazoa</taxon>
        <taxon>Ecdysozoa</taxon>
        <taxon>Arthropoda</taxon>
        <taxon>Chelicerata</taxon>
        <taxon>Arachnida</taxon>
        <taxon>Acari</taxon>
        <taxon>Acariformes</taxon>
        <taxon>Sarcoptiformes</taxon>
        <taxon>Oribatida</taxon>
        <taxon>Brachypylina</taxon>
        <taxon>Oppioidea</taxon>
        <taxon>Oppiidae</taxon>
        <taxon>Oppiella</taxon>
    </lineage>
</organism>
<feature type="transmembrane region" description="Helical" evidence="7">
    <location>
        <begin position="403"/>
        <end position="426"/>
    </location>
</feature>
<feature type="transmembrane region" description="Helical" evidence="7">
    <location>
        <begin position="201"/>
        <end position="222"/>
    </location>
</feature>
<evidence type="ECO:0008006" key="10">
    <source>
        <dbReference type="Google" id="ProtNLM"/>
    </source>
</evidence>
<feature type="transmembrane region" description="Helical" evidence="7">
    <location>
        <begin position="300"/>
        <end position="321"/>
    </location>
</feature>
<proteinExistence type="inferred from homology"/>
<keyword evidence="4 7" id="KW-0812">Transmembrane</keyword>
<dbReference type="PANTHER" id="PTHR10332">
    <property type="entry name" value="EQUILIBRATIVE NUCLEOSIDE TRANSPORTER"/>
    <property type="match status" value="1"/>
</dbReference>
<feature type="transmembrane region" description="Helical" evidence="7">
    <location>
        <begin position="173"/>
        <end position="195"/>
    </location>
</feature>
<evidence type="ECO:0000256" key="1">
    <source>
        <dbReference type="ARBA" id="ARBA00004141"/>
    </source>
</evidence>
<keyword evidence="6 7" id="KW-0472">Membrane</keyword>
<dbReference type="Pfam" id="PF01733">
    <property type="entry name" value="Nucleoside_tran"/>
    <property type="match status" value="1"/>
</dbReference>
<protein>
    <recommendedName>
        <fullName evidence="10">Equilibrative nucleoside transporter 1</fullName>
    </recommendedName>
</protein>
<evidence type="ECO:0000256" key="2">
    <source>
        <dbReference type="ARBA" id="ARBA00007965"/>
    </source>
</evidence>
<accession>A0A7R9LD61</accession>
<evidence type="ECO:0000256" key="5">
    <source>
        <dbReference type="ARBA" id="ARBA00022989"/>
    </source>
</evidence>
<keyword evidence="9" id="KW-1185">Reference proteome</keyword>
<gene>
    <name evidence="8" type="ORF">ONB1V03_LOCUS1872</name>
</gene>
<keyword evidence="3" id="KW-0813">Transport</keyword>
<dbReference type="Proteomes" id="UP000728032">
    <property type="component" value="Unassembled WGS sequence"/>
</dbReference>
<comment type="subcellular location">
    <subcellularLocation>
        <location evidence="1">Membrane</location>
        <topology evidence="1">Multi-pass membrane protein</topology>
    </subcellularLocation>
</comment>
<dbReference type="EMBL" id="OC915204">
    <property type="protein sequence ID" value="CAD7639246.1"/>
    <property type="molecule type" value="Genomic_DNA"/>
</dbReference>
<evidence type="ECO:0000256" key="4">
    <source>
        <dbReference type="ARBA" id="ARBA00022692"/>
    </source>
</evidence>
<dbReference type="InterPro" id="IPR002259">
    <property type="entry name" value="Eqnu_transpt"/>
</dbReference>
<evidence type="ECO:0000256" key="6">
    <source>
        <dbReference type="ARBA" id="ARBA00023136"/>
    </source>
</evidence>
<reference evidence="8" key="1">
    <citation type="submission" date="2020-11" db="EMBL/GenBank/DDBJ databases">
        <authorList>
            <person name="Tran Van P."/>
        </authorList>
    </citation>
    <scope>NUCLEOTIDE SEQUENCE</scope>
</reference>
<evidence type="ECO:0000256" key="7">
    <source>
        <dbReference type="SAM" id="Phobius"/>
    </source>
</evidence>
<feature type="transmembrane region" description="Helical" evidence="7">
    <location>
        <begin position="367"/>
        <end position="391"/>
    </location>
</feature>
<evidence type="ECO:0000313" key="8">
    <source>
        <dbReference type="EMBL" id="CAD7639246.1"/>
    </source>
</evidence>
<feature type="transmembrane region" description="Helical" evidence="7">
    <location>
        <begin position="130"/>
        <end position="153"/>
    </location>
</feature>
<dbReference type="PANTHER" id="PTHR10332:SF88">
    <property type="entry name" value="EQUILIBRATIVE NUCLEOSIDE TRANSPORTER 1, ISOFORM A"/>
    <property type="match status" value="1"/>
</dbReference>
<dbReference type="PRINTS" id="PR01130">
    <property type="entry name" value="DERENTRNSPRT"/>
</dbReference>
<dbReference type="GO" id="GO:0005886">
    <property type="term" value="C:plasma membrane"/>
    <property type="evidence" value="ECO:0007669"/>
    <property type="project" value="TreeGrafter"/>
</dbReference>
<dbReference type="AlphaFoldDB" id="A0A7R9LD61"/>
<comment type="similarity">
    <text evidence="2">Belongs to the SLC29A/ENT transporter (TC 2.A.57) family.</text>
</comment>
<dbReference type="PIRSF" id="PIRSF016379">
    <property type="entry name" value="ENT"/>
    <property type="match status" value="1"/>
</dbReference>
<dbReference type="OrthoDB" id="46396at2759"/>
<feature type="transmembrane region" description="Helical" evidence="7">
    <location>
        <begin position="76"/>
        <end position="95"/>
    </location>
</feature>
<sequence>MVIITTSAHESDTADEYTELIRDITEEVDHSDGSESSGMEPIDKLSLFRDINATNEDDMDSGNSSPVTALQKYFESYVSIATNVPFLVVLAFNAVYGHKIGDNVKNLTSFVMIIVIFIMTTIFVKINTDLYQQTFFSLTIASIVLLSTSAGTLQSSASGIASLFPSQCMHAMVSGQAVSGLFAAMAQVLALMGHWEVVNTAFYYFLMADITLVLSLIMYLYTKQTDFYRHHKQRVKQSRRQMQSFALSSEHNFLQSIVYEIWPHLLSSTLVFWVTLSVFPAITVLVAPQRPDTSYWTGKYFIPVTCFLLYNLSDLMGRFAGRFCPIPAHSRHTVLVVAIARVALIPLIMLCNALPRAHLPVVFASEVYYVLFITLLGFSNGFVLINVMINGPTLVGYQYRERAGFLLVCCLGAGLTLGSFSSNILLRFL</sequence>
<feature type="transmembrane region" description="Helical" evidence="7">
    <location>
        <begin position="270"/>
        <end position="288"/>
    </location>
</feature>
<dbReference type="GO" id="GO:0005337">
    <property type="term" value="F:nucleoside transmembrane transporter activity"/>
    <property type="evidence" value="ECO:0007669"/>
    <property type="project" value="InterPro"/>
</dbReference>
<name>A0A7R9LD61_9ACAR</name>
<evidence type="ECO:0000313" key="9">
    <source>
        <dbReference type="Proteomes" id="UP000728032"/>
    </source>
</evidence>
<feature type="transmembrane region" description="Helical" evidence="7">
    <location>
        <begin position="107"/>
        <end position="124"/>
    </location>
</feature>
<evidence type="ECO:0000256" key="3">
    <source>
        <dbReference type="ARBA" id="ARBA00022448"/>
    </source>
</evidence>